<accession>A0A8H4ALC6</accession>
<keyword evidence="2" id="KW-1185">Reference proteome</keyword>
<dbReference type="AlphaFoldDB" id="A0A8H4ALC6"/>
<dbReference type="Proteomes" id="UP000439903">
    <property type="component" value="Unassembled WGS sequence"/>
</dbReference>
<evidence type="ECO:0000313" key="1">
    <source>
        <dbReference type="EMBL" id="KAF0509353.1"/>
    </source>
</evidence>
<comment type="caution">
    <text evidence="1">The sequence shown here is derived from an EMBL/GenBank/DDBJ whole genome shotgun (WGS) entry which is preliminary data.</text>
</comment>
<evidence type="ECO:0000313" key="2">
    <source>
        <dbReference type="Proteomes" id="UP000439903"/>
    </source>
</evidence>
<dbReference type="EMBL" id="WTPW01000457">
    <property type="protein sequence ID" value="KAF0509353.1"/>
    <property type="molecule type" value="Genomic_DNA"/>
</dbReference>
<proteinExistence type="predicted"/>
<sequence>MSSSISMLPIKDQDQTKISIDVPHGGMKISQYVFSLNLQYIATLSKEDESIVGWIITKDLTIEYDNSIKAEDLRFMLNIDKNAHKLFRKIFGEYNDALIGISNCKQVILKIEDYLGFDFEIIDIKTKSRQILNAQGLKGKIANIAFLENGCLAIVKGEPVYRAYIFSKSISNGIHQWTCRNTIELEKFFKCFIFSNGKLMMFFKVPCVITQWNIMTRRFEMQYILNWNAYLREIKQNNDNSLLAVTCNINIGDRANVHYMFIQQNLVEWWQIVKMFDELLYNNFCFIGLREEERLFFSGPHNDLKSYNSYILNPRIHRLNKPPNTHVLRDIYFPTYQNYQSIGPINIVSDYIIKINNNYLSIQRLSQHENWKNYIESKERYVVNPLFNVKEIKQFIQITLEKYKSNQNLTQDYSNKPQEYRMGSSTWIIEYKKFIFFPKKRMMKLKACIEPDKETESKSFDLVAGASENKVLENGDMLLVFPSSIQIWTINSETTSLNLIYCWRGKSKSKTSETAHQSIIRILSSFNEKLNVNLEILPPPSFSGIKIRVKIFSLNYSLDYNELTLILYGKDLFHEAIQTNDSEKVEKLLDDCYNYSLSMIRSGNTYDFIFLISQIAFALVELEKYNKNQGFTENFLSKTNMLITDSYSSAINNSSLL</sequence>
<protein>
    <submittedName>
        <fullName evidence="1">Uncharacterized protein</fullName>
    </submittedName>
</protein>
<name>A0A8H4ALC6_GIGMA</name>
<reference evidence="1 2" key="1">
    <citation type="journal article" date="2019" name="Environ. Microbiol.">
        <title>At the nexus of three kingdoms: the genome of the mycorrhizal fungus Gigaspora margarita provides insights into plant, endobacterial and fungal interactions.</title>
        <authorList>
            <person name="Venice F."/>
            <person name="Ghignone S."/>
            <person name="Salvioli di Fossalunga A."/>
            <person name="Amselem J."/>
            <person name="Novero M."/>
            <person name="Xianan X."/>
            <person name="Sedzielewska Toro K."/>
            <person name="Morin E."/>
            <person name="Lipzen A."/>
            <person name="Grigoriev I.V."/>
            <person name="Henrissat B."/>
            <person name="Martin F.M."/>
            <person name="Bonfante P."/>
        </authorList>
    </citation>
    <scope>NUCLEOTIDE SEQUENCE [LARGE SCALE GENOMIC DNA]</scope>
    <source>
        <strain evidence="1 2">BEG34</strain>
    </source>
</reference>
<organism evidence="1 2">
    <name type="scientific">Gigaspora margarita</name>
    <dbReference type="NCBI Taxonomy" id="4874"/>
    <lineage>
        <taxon>Eukaryota</taxon>
        <taxon>Fungi</taxon>
        <taxon>Fungi incertae sedis</taxon>
        <taxon>Mucoromycota</taxon>
        <taxon>Glomeromycotina</taxon>
        <taxon>Glomeromycetes</taxon>
        <taxon>Diversisporales</taxon>
        <taxon>Gigasporaceae</taxon>
        <taxon>Gigaspora</taxon>
    </lineage>
</organism>
<gene>
    <name evidence="1" type="ORF">F8M41_018592</name>
</gene>